<reference evidence="3 4" key="1">
    <citation type="journal article" date="2024" name="BMC Genomics">
        <title>De novo assembly and annotation of Popillia japonica's genome with initial clues to its potential as an invasive pest.</title>
        <authorList>
            <person name="Cucini C."/>
            <person name="Boschi S."/>
            <person name="Funari R."/>
            <person name="Cardaioli E."/>
            <person name="Iannotti N."/>
            <person name="Marturano G."/>
            <person name="Paoli F."/>
            <person name="Bruttini M."/>
            <person name="Carapelli A."/>
            <person name="Frati F."/>
            <person name="Nardi F."/>
        </authorList>
    </citation>
    <scope>NUCLEOTIDE SEQUENCE [LARGE SCALE GENOMIC DNA]</scope>
    <source>
        <strain evidence="3">DMR45628</strain>
    </source>
</reference>
<dbReference type="InterPro" id="IPR007889">
    <property type="entry name" value="HTH_Psq"/>
</dbReference>
<name>A0AAW1MM14_POPJA</name>
<keyword evidence="3" id="KW-0238">DNA-binding</keyword>
<dbReference type="GO" id="GO:0003677">
    <property type="term" value="F:DNA binding"/>
    <property type="evidence" value="ECO:0007669"/>
    <property type="project" value="UniProtKB-KW"/>
</dbReference>
<protein>
    <submittedName>
        <fullName evidence="3">CENP-B N-terminal DNA-binding domain</fullName>
    </submittedName>
</protein>
<dbReference type="AlphaFoldDB" id="A0AAW1MM14"/>
<dbReference type="Proteomes" id="UP001458880">
    <property type="component" value="Unassembled WGS sequence"/>
</dbReference>
<evidence type="ECO:0000259" key="2">
    <source>
        <dbReference type="Pfam" id="PF05225"/>
    </source>
</evidence>
<proteinExistence type="predicted"/>
<accession>A0AAW1MM14</accession>
<evidence type="ECO:0000313" key="4">
    <source>
        <dbReference type="Proteomes" id="UP001458880"/>
    </source>
</evidence>
<evidence type="ECO:0000256" key="1">
    <source>
        <dbReference type="ARBA" id="ARBA00004123"/>
    </source>
</evidence>
<dbReference type="InterPro" id="IPR009057">
    <property type="entry name" value="Homeodomain-like_sf"/>
</dbReference>
<sequence length="193" mass="21901">MARGRQRKTTKGDFTKEQMEAGVRLVVEEQMSLRKAAERTGIKFQTLQRYVTKQKTAGIGTSIRLTPNYASRQILRKAAERTGIKFQTLQRYVTKQKTAGIGTSIRLTPNYASRQIFTSEQEATLEEYAVTCAKMCYGKSRKDLRCLAYEVAIANKINVPDSWRTNKKAGLEWLLGFTSRHPNLSIRQPEGCS</sequence>
<feature type="domain" description="HTH psq-type" evidence="2">
    <location>
        <begin position="16"/>
        <end position="51"/>
    </location>
</feature>
<dbReference type="GO" id="GO:0005634">
    <property type="term" value="C:nucleus"/>
    <property type="evidence" value="ECO:0007669"/>
    <property type="project" value="UniProtKB-SubCell"/>
</dbReference>
<evidence type="ECO:0000313" key="3">
    <source>
        <dbReference type="EMBL" id="KAK9747054.1"/>
    </source>
</evidence>
<keyword evidence="4" id="KW-1185">Reference proteome</keyword>
<comment type="subcellular location">
    <subcellularLocation>
        <location evidence="1">Nucleus</location>
    </subcellularLocation>
</comment>
<comment type="caution">
    <text evidence="3">The sequence shown here is derived from an EMBL/GenBank/DDBJ whole genome shotgun (WGS) entry which is preliminary data.</text>
</comment>
<dbReference type="EMBL" id="JASPKY010000034">
    <property type="protein sequence ID" value="KAK9747054.1"/>
    <property type="molecule type" value="Genomic_DNA"/>
</dbReference>
<organism evidence="3 4">
    <name type="scientific">Popillia japonica</name>
    <name type="common">Japanese beetle</name>
    <dbReference type="NCBI Taxonomy" id="7064"/>
    <lineage>
        <taxon>Eukaryota</taxon>
        <taxon>Metazoa</taxon>
        <taxon>Ecdysozoa</taxon>
        <taxon>Arthropoda</taxon>
        <taxon>Hexapoda</taxon>
        <taxon>Insecta</taxon>
        <taxon>Pterygota</taxon>
        <taxon>Neoptera</taxon>
        <taxon>Endopterygota</taxon>
        <taxon>Coleoptera</taxon>
        <taxon>Polyphaga</taxon>
        <taxon>Scarabaeiformia</taxon>
        <taxon>Scarabaeidae</taxon>
        <taxon>Rutelinae</taxon>
        <taxon>Popillia</taxon>
    </lineage>
</organism>
<dbReference type="SUPFAM" id="SSF46689">
    <property type="entry name" value="Homeodomain-like"/>
    <property type="match status" value="1"/>
</dbReference>
<gene>
    <name evidence="3" type="ORF">QE152_g5592</name>
</gene>
<dbReference type="Pfam" id="PF05225">
    <property type="entry name" value="HTH_psq"/>
    <property type="match status" value="1"/>
</dbReference>